<dbReference type="PANTHER" id="PTHR46797:SF25">
    <property type="entry name" value="TRANSCRIPTIONAL REGULATOR"/>
    <property type="match status" value="1"/>
</dbReference>
<dbReference type="EMBL" id="BRXR01000001">
    <property type="protein sequence ID" value="GLC31050.1"/>
    <property type="molecule type" value="Genomic_DNA"/>
</dbReference>
<sequence>MDIGSKIKELRTNKNMTLKDLSESSGLSVGFLSQLERGLTTIAVDSLEILAEILEVPLTNFFDIPHRKDKVVLRNYERQVLSIMDGGFIYYNLSTELEDKSFLPKLVEILPQKDEEEVQLNSHTGEEFIYILEGILTLYIGKEKYELYPGDSVHMNSNITHNWANHTNKIVKLIAVNSPNYFKGVK</sequence>
<feature type="domain" description="HTH cro/C1-type" evidence="2">
    <location>
        <begin position="7"/>
        <end position="61"/>
    </location>
</feature>
<dbReference type="SUPFAM" id="SSF47413">
    <property type="entry name" value="lambda repressor-like DNA-binding domains"/>
    <property type="match status" value="1"/>
</dbReference>
<dbReference type="CDD" id="cd00093">
    <property type="entry name" value="HTH_XRE"/>
    <property type="match status" value="1"/>
</dbReference>
<keyword evidence="4" id="KW-1185">Reference proteome</keyword>
<evidence type="ECO:0000259" key="2">
    <source>
        <dbReference type="PROSITE" id="PS50943"/>
    </source>
</evidence>
<dbReference type="InterPro" id="IPR013096">
    <property type="entry name" value="Cupin_2"/>
</dbReference>
<dbReference type="SMART" id="SM00530">
    <property type="entry name" value="HTH_XRE"/>
    <property type="match status" value="1"/>
</dbReference>
<dbReference type="InterPro" id="IPR001387">
    <property type="entry name" value="Cro/C1-type_HTH"/>
</dbReference>
<organism evidence="3 4">
    <name type="scientific">Clostridium omnivorum</name>
    <dbReference type="NCBI Taxonomy" id="1604902"/>
    <lineage>
        <taxon>Bacteria</taxon>
        <taxon>Bacillati</taxon>
        <taxon>Bacillota</taxon>
        <taxon>Clostridia</taxon>
        <taxon>Eubacteriales</taxon>
        <taxon>Clostridiaceae</taxon>
        <taxon>Clostridium</taxon>
    </lineage>
</organism>
<dbReference type="PANTHER" id="PTHR46797">
    <property type="entry name" value="HTH-TYPE TRANSCRIPTIONAL REGULATOR"/>
    <property type="match status" value="1"/>
</dbReference>
<dbReference type="InterPro" id="IPR014710">
    <property type="entry name" value="RmlC-like_jellyroll"/>
</dbReference>
<dbReference type="Proteomes" id="UP001208567">
    <property type="component" value="Unassembled WGS sequence"/>
</dbReference>
<gene>
    <name evidence="3" type="ORF">bsdE14_24600</name>
</gene>
<dbReference type="Gene3D" id="1.10.260.40">
    <property type="entry name" value="lambda repressor-like DNA-binding domains"/>
    <property type="match status" value="1"/>
</dbReference>
<proteinExistence type="predicted"/>
<dbReference type="PROSITE" id="PS50943">
    <property type="entry name" value="HTH_CROC1"/>
    <property type="match status" value="1"/>
</dbReference>
<dbReference type="Gene3D" id="2.60.120.10">
    <property type="entry name" value="Jelly Rolls"/>
    <property type="match status" value="1"/>
</dbReference>
<dbReference type="RefSeq" id="WP_264850329.1">
    <property type="nucleotide sequence ID" value="NZ_BRXR01000001.1"/>
</dbReference>
<name>A0ABQ5N720_9CLOT</name>
<dbReference type="GO" id="GO:0003677">
    <property type="term" value="F:DNA binding"/>
    <property type="evidence" value="ECO:0007669"/>
    <property type="project" value="UniProtKB-KW"/>
</dbReference>
<evidence type="ECO:0000256" key="1">
    <source>
        <dbReference type="ARBA" id="ARBA00023125"/>
    </source>
</evidence>
<dbReference type="InterPro" id="IPR010982">
    <property type="entry name" value="Lambda_DNA-bd_dom_sf"/>
</dbReference>
<dbReference type="InterPro" id="IPR050807">
    <property type="entry name" value="TransReg_Diox_bact_type"/>
</dbReference>
<evidence type="ECO:0000313" key="3">
    <source>
        <dbReference type="EMBL" id="GLC31050.1"/>
    </source>
</evidence>
<comment type="caution">
    <text evidence="3">The sequence shown here is derived from an EMBL/GenBank/DDBJ whole genome shotgun (WGS) entry which is preliminary data.</text>
</comment>
<keyword evidence="1 3" id="KW-0238">DNA-binding</keyword>
<accession>A0ABQ5N720</accession>
<dbReference type="CDD" id="cd02209">
    <property type="entry name" value="cupin_XRE_C"/>
    <property type="match status" value="1"/>
</dbReference>
<dbReference type="SUPFAM" id="SSF51182">
    <property type="entry name" value="RmlC-like cupins"/>
    <property type="match status" value="1"/>
</dbReference>
<dbReference type="Pfam" id="PF01381">
    <property type="entry name" value="HTH_3"/>
    <property type="match status" value="1"/>
</dbReference>
<dbReference type="InterPro" id="IPR011051">
    <property type="entry name" value="RmlC_Cupin_sf"/>
</dbReference>
<reference evidence="3 4" key="1">
    <citation type="journal article" date="2024" name="Int. J. Syst. Evol. Microbiol.">
        <title>Clostridium omnivorum sp. nov., isolated from anoxic soil under the treatment of reductive soil disinfestation.</title>
        <authorList>
            <person name="Ueki A."/>
            <person name="Tonouchi A."/>
            <person name="Kaku N."/>
            <person name="Honma S."/>
            <person name="Ueki K."/>
        </authorList>
    </citation>
    <scope>NUCLEOTIDE SEQUENCE [LARGE SCALE GENOMIC DNA]</scope>
    <source>
        <strain evidence="3 4">E14</strain>
    </source>
</reference>
<protein>
    <submittedName>
        <fullName evidence="3">DNA-binding protein</fullName>
    </submittedName>
</protein>
<dbReference type="Pfam" id="PF07883">
    <property type="entry name" value="Cupin_2"/>
    <property type="match status" value="1"/>
</dbReference>
<evidence type="ECO:0000313" key="4">
    <source>
        <dbReference type="Proteomes" id="UP001208567"/>
    </source>
</evidence>